<evidence type="ECO:0000256" key="1">
    <source>
        <dbReference type="SAM" id="MobiDB-lite"/>
    </source>
</evidence>
<dbReference type="EMBL" id="SKBQ01000042">
    <property type="protein sequence ID" value="TPX12241.1"/>
    <property type="molecule type" value="Genomic_DNA"/>
</dbReference>
<feature type="compositionally biased region" description="Low complexity" evidence="1">
    <location>
        <begin position="140"/>
        <end position="153"/>
    </location>
</feature>
<reference evidence="2 3" key="1">
    <citation type="submission" date="2019-06" db="EMBL/GenBank/DDBJ databases">
        <title>Draft genome sequence of the filamentous fungus Phialemoniopsis curvata isolated from diesel fuel.</title>
        <authorList>
            <person name="Varaljay V.A."/>
            <person name="Lyon W.J."/>
            <person name="Crouch A.L."/>
            <person name="Drake C.E."/>
            <person name="Hollomon J.M."/>
            <person name="Nadeau L.J."/>
            <person name="Nunn H.S."/>
            <person name="Stevenson B.S."/>
            <person name="Bojanowski C.L."/>
            <person name="Crookes-Goodson W.J."/>
        </authorList>
    </citation>
    <scope>NUCLEOTIDE SEQUENCE [LARGE SCALE GENOMIC DNA]</scope>
    <source>
        <strain evidence="2 3">D216</strain>
    </source>
</reference>
<dbReference type="Proteomes" id="UP000319257">
    <property type="component" value="Unassembled WGS sequence"/>
</dbReference>
<feature type="region of interest" description="Disordered" evidence="1">
    <location>
        <begin position="768"/>
        <end position="788"/>
    </location>
</feature>
<feature type="region of interest" description="Disordered" evidence="1">
    <location>
        <begin position="356"/>
        <end position="466"/>
    </location>
</feature>
<name>A0A507B5B0_9PEZI</name>
<comment type="caution">
    <text evidence="2">The sequence shown here is derived from an EMBL/GenBank/DDBJ whole genome shotgun (WGS) entry which is preliminary data.</text>
</comment>
<feature type="region of interest" description="Disordered" evidence="1">
    <location>
        <begin position="663"/>
        <end position="737"/>
    </location>
</feature>
<dbReference type="RefSeq" id="XP_030993952.1">
    <property type="nucleotide sequence ID" value="XM_031141837.1"/>
</dbReference>
<sequence length="819" mass="88347">MAQVLAQEPAQQPSVASVQAAMMEELGCHRQDQLPMDDRPKNHPHANSGRGAGFHAALNQIARTAPVQSAWRAAIEQGQFQDDDAQVVEGLDTLGGGRLHDRRNQFQLSSRVSSRLAAQHATMGHSNANVQSRNGRQRGNGRQQAQTRAQRSSMPNQGPRRRPPTPLMTRGMAHDGDELVDMSPVNNTVRVSMSRGAAASPRVSRAGIRLQPASSLAGNGLLENQPPSGSTTDPAEELSNIVFRADIRIVKHRDSRPSGTVFLCGQQPDISFCYIYQGAQPYLKIAVVAIFDYSASSKELSIFYRSSGLPQLTCLLEFDSQRTLKEYVDTMKLLQEPPASKTMVEQGNSTAEAIIEPRIPSSQNQPAAPSGEISAAPPEETSTDPTPETSGLDTLPTDAGEPVSTSIAASAPATNEVVEMEESDPLDDDPTLPTTGGTANTANVGREPSLSLASGASPVGGASSEGHAAEAFGGEAIPSRLSIEIPESFNGERPTLVNLEDDDMPRVVLPQAPSSAYTQDLESLNGSLASSLVISPVDTASPDTAPGEILEPQNPHVSPGYDVLMALRKKLREKVKIFSRLLMKKDKHVPEETLVEIAKTTVAEQYMMSNNEEYDNLTDEDKQEAIEVIVTLIDSLRRTYSRAQLFDIRPDAVCPPDTLSRMHLVRRPPVRPPPISVGPATSTRDQDNIEYVDRSETSRTPVSGWGSKGWSSSDDTPSTEQPAAEVPNNRMPTGEDRLCDSRYELRSVPTERSSSTEHEVGELVDVSTTPDASVNSHPGGRGLGQSRWADPNVEIRHGHAFTGVTTYMAGSLHGTPRSQ</sequence>
<feature type="compositionally biased region" description="Low complexity" evidence="1">
    <location>
        <begin position="377"/>
        <end position="390"/>
    </location>
</feature>
<keyword evidence="3" id="KW-1185">Reference proteome</keyword>
<dbReference type="STRING" id="1093900.A0A507B5B0"/>
<feature type="region of interest" description="Disordered" evidence="1">
    <location>
        <begin position="110"/>
        <end position="180"/>
    </location>
</feature>
<feature type="compositionally biased region" description="Low complexity" evidence="1">
    <location>
        <begin position="703"/>
        <end position="713"/>
    </location>
</feature>
<dbReference type="OrthoDB" id="5231042at2759"/>
<evidence type="ECO:0000313" key="2">
    <source>
        <dbReference type="EMBL" id="TPX12241.1"/>
    </source>
</evidence>
<proteinExistence type="predicted"/>
<protein>
    <submittedName>
        <fullName evidence="2">Uncharacterized protein</fullName>
    </submittedName>
</protein>
<organism evidence="2 3">
    <name type="scientific">Thyridium curvatum</name>
    <dbReference type="NCBI Taxonomy" id="1093900"/>
    <lineage>
        <taxon>Eukaryota</taxon>
        <taxon>Fungi</taxon>
        <taxon>Dikarya</taxon>
        <taxon>Ascomycota</taxon>
        <taxon>Pezizomycotina</taxon>
        <taxon>Sordariomycetes</taxon>
        <taxon>Sordariomycetidae</taxon>
        <taxon>Thyridiales</taxon>
        <taxon>Thyridiaceae</taxon>
        <taxon>Thyridium</taxon>
    </lineage>
</organism>
<evidence type="ECO:0000313" key="3">
    <source>
        <dbReference type="Proteomes" id="UP000319257"/>
    </source>
</evidence>
<accession>A0A507B5B0</accession>
<dbReference type="AlphaFoldDB" id="A0A507B5B0"/>
<feature type="compositionally biased region" description="Acidic residues" evidence="1">
    <location>
        <begin position="418"/>
        <end position="430"/>
    </location>
</feature>
<feature type="compositionally biased region" description="Low complexity" evidence="1">
    <location>
        <begin position="431"/>
        <end position="466"/>
    </location>
</feature>
<dbReference type="InParanoid" id="A0A507B5B0"/>
<gene>
    <name evidence="2" type="ORF">E0L32_007127</name>
</gene>
<dbReference type="GeneID" id="41974574"/>
<feature type="compositionally biased region" description="Basic and acidic residues" evidence="1">
    <location>
        <begin position="684"/>
        <end position="697"/>
    </location>
</feature>